<dbReference type="AlphaFoldDB" id="A0A6J4ISI3"/>
<proteinExistence type="predicted"/>
<evidence type="ECO:0000256" key="1">
    <source>
        <dbReference type="SAM" id="MobiDB-lite"/>
    </source>
</evidence>
<name>A0A6J4ISI3_9ACTN</name>
<feature type="region of interest" description="Disordered" evidence="1">
    <location>
        <begin position="26"/>
        <end position="81"/>
    </location>
</feature>
<protein>
    <submittedName>
        <fullName evidence="2">Uncharacterized protein</fullName>
    </submittedName>
</protein>
<feature type="compositionally biased region" description="Pro residues" evidence="1">
    <location>
        <begin position="69"/>
        <end position="81"/>
    </location>
</feature>
<organism evidence="2">
    <name type="scientific">uncultured Acidimicrobiales bacterium</name>
    <dbReference type="NCBI Taxonomy" id="310071"/>
    <lineage>
        <taxon>Bacteria</taxon>
        <taxon>Bacillati</taxon>
        <taxon>Actinomycetota</taxon>
        <taxon>Acidimicrobiia</taxon>
        <taxon>Acidimicrobiales</taxon>
        <taxon>environmental samples</taxon>
    </lineage>
</organism>
<accession>A0A6J4ISI3</accession>
<dbReference type="EMBL" id="CADCSY010000123">
    <property type="protein sequence ID" value="CAA9259618.1"/>
    <property type="molecule type" value="Genomic_DNA"/>
</dbReference>
<sequence>MASRRRPVSVDGVHGRLLRSWAVRSRPQTSGWRAGGGVVAAPSGGGGLGPRPRGSGRAGRPRVPSPGSRRPPPPTQPSRRG</sequence>
<evidence type="ECO:0000313" key="2">
    <source>
        <dbReference type="EMBL" id="CAA9259618.1"/>
    </source>
</evidence>
<reference evidence="2" key="1">
    <citation type="submission" date="2020-02" db="EMBL/GenBank/DDBJ databases">
        <authorList>
            <person name="Meier V. D."/>
        </authorList>
    </citation>
    <scope>NUCLEOTIDE SEQUENCE</scope>
    <source>
        <strain evidence="2">AVDCRST_MAG20</strain>
    </source>
</reference>
<gene>
    <name evidence="2" type="ORF">AVDCRST_MAG20-2631</name>
</gene>
<feature type="compositionally biased region" description="Gly residues" evidence="1">
    <location>
        <begin position="33"/>
        <end position="49"/>
    </location>
</feature>